<dbReference type="PANTHER" id="PTHR43568:SF1">
    <property type="entry name" value="P PROTEIN"/>
    <property type="match status" value="1"/>
</dbReference>
<evidence type="ECO:0000256" key="4">
    <source>
        <dbReference type="ARBA" id="ARBA00022475"/>
    </source>
</evidence>
<reference evidence="10" key="1">
    <citation type="submission" date="2021-11" db="EMBL/GenBank/DDBJ databases">
        <title>Description of a new species Pelosinus isolated from the bottom sediments of Lake Baikal.</title>
        <authorList>
            <person name="Zakharyuk A."/>
        </authorList>
    </citation>
    <scope>NUCLEOTIDE SEQUENCE</scope>
    <source>
        <strain evidence="10">Bkl1</strain>
    </source>
</reference>
<comment type="subcellular location">
    <subcellularLocation>
        <location evidence="1">Cell membrane</location>
        <topology evidence="1">Multi-pass membrane protein</topology>
    </subcellularLocation>
</comment>
<evidence type="ECO:0000256" key="5">
    <source>
        <dbReference type="ARBA" id="ARBA00022692"/>
    </source>
</evidence>
<comment type="similarity">
    <text evidence="2">Belongs to the CitM (TC 2.A.11) transporter family.</text>
</comment>
<keyword evidence="4" id="KW-1003">Cell membrane</keyword>
<sequence length="428" mass="46409">MEKSLIAVIVFLVAYALIISEKIHRTVTALGGAVLLILFQVINQETAFHHIDFNTIGLLIGMMIMVSIVSQTGLFNYLAIWAAKKVNADPVKLLVSLAVLTAVSSALLDNVTTVLLMTPVIFSITAQLKVPPIPYLITEIISSNIGGTATLIGDPPNIMIGSAVKELTFAAFVNNLALISCFILIITLGILVLIYRNRLKTTEELKTKVMELDEKKQLQDIPLLKKSLFVLSITIGAFCFHQVLHLESATVALSGAVLLLVMTYAQSEHELERIFHKIEWLTIFFFVGLFILVSGLVETGIISVLAQDLMKLTAGNSVATAMVILWLSAIASAFVDNIPFVATMIPLIKEMGTMGVANLEPLWWSLALGACLGGNGTLIGASANVIVVGLAAQNGHSISFMKYFKVAFPLMILSIVISSIYIYLRYLG</sequence>
<evidence type="ECO:0000256" key="3">
    <source>
        <dbReference type="ARBA" id="ARBA00022448"/>
    </source>
</evidence>
<keyword evidence="7 8" id="KW-0472">Membrane</keyword>
<dbReference type="InterPro" id="IPR000802">
    <property type="entry name" value="Arsenical_pump_ArsB"/>
</dbReference>
<keyword evidence="5 8" id="KW-0812">Transmembrane</keyword>
<evidence type="ECO:0000259" key="9">
    <source>
        <dbReference type="Pfam" id="PF03600"/>
    </source>
</evidence>
<feature type="domain" description="Citrate transporter-like" evidence="9">
    <location>
        <begin position="15"/>
        <end position="369"/>
    </location>
</feature>
<dbReference type="PRINTS" id="PR00758">
    <property type="entry name" value="ARSENICPUMP"/>
</dbReference>
<feature type="transmembrane region" description="Helical" evidence="8">
    <location>
        <begin position="281"/>
        <end position="306"/>
    </location>
</feature>
<protein>
    <submittedName>
        <fullName evidence="10">ArsB/NhaD family transporter</fullName>
    </submittedName>
</protein>
<keyword evidence="6 8" id="KW-1133">Transmembrane helix</keyword>
<keyword evidence="3" id="KW-0813">Transport</keyword>
<feature type="transmembrane region" description="Helical" evidence="8">
    <location>
        <begin position="55"/>
        <end position="81"/>
    </location>
</feature>
<feature type="transmembrane region" description="Helical" evidence="8">
    <location>
        <begin position="26"/>
        <end position="43"/>
    </location>
</feature>
<proteinExistence type="inferred from homology"/>
<dbReference type="InterPro" id="IPR004680">
    <property type="entry name" value="Cit_transptr-like_dom"/>
</dbReference>
<name>A0ABS8HUB1_9FIRM</name>
<feature type="transmembrane region" description="Helical" evidence="8">
    <location>
        <begin position="93"/>
        <end position="121"/>
    </location>
</feature>
<feature type="transmembrane region" description="Helical" evidence="8">
    <location>
        <begin position="172"/>
        <end position="195"/>
    </location>
</feature>
<feature type="transmembrane region" description="Helical" evidence="8">
    <location>
        <begin position="228"/>
        <end position="261"/>
    </location>
</feature>
<evidence type="ECO:0000256" key="6">
    <source>
        <dbReference type="ARBA" id="ARBA00022989"/>
    </source>
</evidence>
<evidence type="ECO:0000313" key="11">
    <source>
        <dbReference type="Proteomes" id="UP001165492"/>
    </source>
</evidence>
<dbReference type="RefSeq" id="WP_229535865.1">
    <property type="nucleotide sequence ID" value="NZ_JAJHJB010000022.1"/>
</dbReference>
<evidence type="ECO:0000256" key="7">
    <source>
        <dbReference type="ARBA" id="ARBA00023136"/>
    </source>
</evidence>
<evidence type="ECO:0000313" key="10">
    <source>
        <dbReference type="EMBL" id="MCC5466762.1"/>
    </source>
</evidence>
<feature type="transmembrane region" description="Helical" evidence="8">
    <location>
        <begin position="318"/>
        <end position="342"/>
    </location>
</feature>
<dbReference type="Pfam" id="PF03600">
    <property type="entry name" value="CitMHS"/>
    <property type="match status" value="1"/>
</dbReference>
<dbReference type="EMBL" id="JAJHJB010000022">
    <property type="protein sequence ID" value="MCC5466762.1"/>
    <property type="molecule type" value="Genomic_DNA"/>
</dbReference>
<feature type="transmembrane region" description="Helical" evidence="8">
    <location>
        <begin position="403"/>
        <end position="424"/>
    </location>
</feature>
<feature type="transmembrane region" description="Helical" evidence="8">
    <location>
        <begin position="362"/>
        <end position="391"/>
    </location>
</feature>
<organism evidence="10 11">
    <name type="scientific">Pelosinus baikalensis</name>
    <dbReference type="NCBI Taxonomy" id="2892015"/>
    <lineage>
        <taxon>Bacteria</taxon>
        <taxon>Bacillati</taxon>
        <taxon>Bacillota</taxon>
        <taxon>Negativicutes</taxon>
        <taxon>Selenomonadales</taxon>
        <taxon>Sporomusaceae</taxon>
        <taxon>Pelosinus</taxon>
    </lineage>
</organism>
<gene>
    <name evidence="10" type="ORF">LMF89_15550</name>
</gene>
<dbReference type="Proteomes" id="UP001165492">
    <property type="component" value="Unassembled WGS sequence"/>
</dbReference>
<keyword evidence="11" id="KW-1185">Reference proteome</keyword>
<evidence type="ECO:0000256" key="2">
    <source>
        <dbReference type="ARBA" id="ARBA00009843"/>
    </source>
</evidence>
<dbReference type="InterPro" id="IPR051475">
    <property type="entry name" value="Diverse_Ion_Transporter"/>
</dbReference>
<evidence type="ECO:0000256" key="8">
    <source>
        <dbReference type="SAM" id="Phobius"/>
    </source>
</evidence>
<dbReference type="CDD" id="cd01116">
    <property type="entry name" value="P_permease"/>
    <property type="match status" value="1"/>
</dbReference>
<evidence type="ECO:0000256" key="1">
    <source>
        <dbReference type="ARBA" id="ARBA00004651"/>
    </source>
</evidence>
<accession>A0ABS8HUB1</accession>
<dbReference type="PANTHER" id="PTHR43568">
    <property type="entry name" value="P PROTEIN"/>
    <property type="match status" value="1"/>
</dbReference>
<comment type="caution">
    <text evidence="10">The sequence shown here is derived from an EMBL/GenBank/DDBJ whole genome shotgun (WGS) entry which is preliminary data.</text>
</comment>